<sequence length="112" mass="11489">MKISLALTDVSGPVASAPGAAGRRNYGAAAAPTAAAERITPLPRVIGDGSITRTYFGRRATAGRSGAPRPAPAAEAPALPARTARTPAPRAGFPFYVSGYSMRSPLLLRSNR</sequence>
<protein>
    <submittedName>
        <fullName evidence="2">Uncharacterized protein</fullName>
    </submittedName>
</protein>
<dbReference type="EMBL" id="BGZK01000043">
    <property type="protein sequence ID" value="GBP10990.1"/>
    <property type="molecule type" value="Genomic_DNA"/>
</dbReference>
<proteinExistence type="predicted"/>
<gene>
    <name evidence="2" type="ORF">EVAR_5540_1</name>
</gene>
<evidence type="ECO:0000313" key="2">
    <source>
        <dbReference type="EMBL" id="GBP10990.1"/>
    </source>
</evidence>
<dbReference type="Proteomes" id="UP000299102">
    <property type="component" value="Unassembled WGS sequence"/>
</dbReference>
<accession>A0A4C1TBM5</accession>
<reference evidence="2 3" key="1">
    <citation type="journal article" date="2019" name="Commun. Biol.">
        <title>The bagworm genome reveals a unique fibroin gene that provides high tensile strength.</title>
        <authorList>
            <person name="Kono N."/>
            <person name="Nakamura H."/>
            <person name="Ohtoshi R."/>
            <person name="Tomita M."/>
            <person name="Numata K."/>
            <person name="Arakawa K."/>
        </authorList>
    </citation>
    <scope>NUCLEOTIDE SEQUENCE [LARGE SCALE GENOMIC DNA]</scope>
</reference>
<keyword evidence="3" id="KW-1185">Reference proteome</keyword>
<evidence type="ECO:0000256" key="1">
    <source>
        <dbReference type="SAM" id="MobiDB-lite"/>
    </source>
</evidence>
<feature type="compositionally biased region" description="Low complexity" evidence="1">
    <location>
        <begin position="10"/>
        <end position="20"/>
    </location>
</feature>
<dbReference type="AlphaFoldDB" id="A0A4C1TBM5"/>
<organism evidence="2 3">
    <name type="scientific">Eumeta variegata</name>
    <name type="common">Bagworm moth</name>
    <name type="synonym">Eumeta japonica</name>
    <dbReference type="NCBI Taxonomy" id="151549"/>
    <lineage>
        <taxon>Eukaryota</taxon>
        <taxon>Metazoa</taxon>
        <taxon>Ecdysozoa</taxon>
        <taxon>Arthropoda</taxon>
        <taxon>Hexapoda</taxon>
        <taxon>Insecta</taxon>
        <taxon>Pterygota</taxon>
        <taxon>Neoptera</taxon>
        <taxon>Endopterygota</taxon>
        <taxon>Lepidoptera</taxon>
        <taxon>Glossata</taxon>
        <taxon>Ditrysia</taxon>
        <taxon>Tineoidea</taxon>
        <taxon>Psychidae</taxon>
        <taxon>Oiketicinae</taxon>
        <taxon>Eumeta</taxon>
    </lineage>
</organism>
<evidence type="ECO:0000313" key="3">
    <source>
        <dbReference type="Proteomes" id="UP000299102"/>
    </source>
</evidence>
<feature type="region of interest" description="Disordered" evidence="1">
    <location>
        <begin position="57"/>
        <end position="90"/>
    </location>
</feature>
<feature type="region of interest" description="Disordered" evidence="1">
    <location>
        <begin position="1"/>
        <end position="20"/>
    </location>
</feature>
<name>A0A4C1TBM5_EUMVA</name>
<comment type="caution">
    <text evidence="2">The sequence shown here is derived from an EMBL/GenBank/DDBJ whole genome shotgun (WGS) entry which is preliminary data.</text>
</comment>